<keyword evidence="4" id="KW-1185">Reference proteome</keyword>
<keyword evidence="1" id="KW-0472">Membrane</keyword>
<name>A0ABP9PIQ5_9BACT</name>
<keyword evidence="1" id="KW-0812">Transmembrane</keyword>
<feature type="transmembrane region" description="Helical" evidence="1">
    <location>
        <begin position="195"/>
        <end position="216"/>
    </location>
</feature>
<feature type="signal peptide" evidence="2">
    <location>
        <begin position="1"/>
        <end position="18"/>
    </location>
</feature>
<keyword evidence="2" id="KW-0732">Signal</keyword>
<dbReference type="EMBL" id="BAABIA010000009">
    <property type="protein sequence ID" value="GAA5147155.1"/>
    <property type="molecule type" value="Genomic_DNA"/>
</dbReference>
<feature type="chain" id="PRO_5045906766" evidence="2">
    <location>
        <begin position="19"/>
        <end position="228"/>
    </location>
</feature>
<evidence type="ECO:0000313" key="4">
    <source>
        <dbReference type="Proteomes" id="UP001499852"/>
    </source>
</evidence>
<evidence type="ECO:0000256" key="1">
    <source>
        <dbReference type="SAM" id="Phobius"/>
    </source>
</evidence>
<proteinExistence type="predicted"/>
<organism evidence="3 4">
    <name type="scientific">Prosthecobacter algae</name>
    <dbReference type="NCBI Taxonomy" id="1144682"/>
    <lineage>
        <taxon>Bacteria</taxon>
        <taxon>Pseudomonadati</taxon>
        <taxon>Verrucomicrobiota</taxon>
        <taxon>Verrucomicrobiia</taxon>
        <taxon>Verrucomicrobiales</taxon>
        <taxon>Verrucomicrobiaceae</taxon>
        <taxon>Prosthecobacter</taxon>
    </lineage>
</organism>
<comment type="caution">
    <text evidence="3">The sequence shown here is derived from an EMBL/GenBank/DDBJ whole genome shotgun (WGS) entry which is preliminary data.</text>
</comment>
<dbReference type="Proteomes" id="UP001499852">
    <property type="component" value="Unassembled WGS sequence"/>
</dbReference>
<evidence type="ECO:0000313" key="3">
    <source>
        <dbReference type="EMBL" id="GAA5147155.1"/>
    </source>
</evidence>
<sequence>MKWLLPLFVFCLPLTSQAHPADVTPLRVKVEKQELEFRFTLNLFTLGKMVSLDLDGDHRLAPSELEAAKPEIARFLQEHFMLRLNEKSAKLGGIAEFEPLWPSVNSVDLREVERAVDVTFVLPWPEVIANVWMEFTGLSQWGELATIQATYEQGDLRMQVPFSQTEPDYLYDTGFVAEEFFQVPPAKPTPATPMWAVYAFGAFILMVFPIAYLCIFRKPTKGGAQSPP</sequence>
<dbReference type="RefSeq" id="WP_345738315.1">
    <property type="nucleotide sequence ID" value="NZ_BAABIA010000009.1"/>
</dbReference>
<gene>
    <name evidence="3" type="ORF">GCM10023213_41380</name>
</gene>
<reference evidence="4" key="1">
    <citation type="journal article" date="2019" name="Int. J. Syst. Evol. Microbiol.">
        <title>The Global Catalogue of Microorganisms (GCM) 10K type strain sequencing project: providing services to taxonomists for standard genome sequencing and annotation.</title>
        <authorList>
            <consortium name="The Broad Institute Genomics Platform"/>
            <consortium name="The Broad Institute Genome Sequencing Center for Infectious Disease"/>
            <person name="Wu L."/>
            <person name="Ma J."/>
        </authorList>
    </citation>
    <scope>NUCLEOTIDE SEQUENCE [LARGE SCALE GENOMIC DNA]</scope>
    <source>
        <strain evidence="4">JCM 18053</strain>
    </source>
</reference>
<protein>
    <submittedName>
        <fullName evidence="3">Uncharacterized protein</fullName>
    </submittedName>
</protein>
<accession>A0ABP9PIQ5</accession>
<evidence type="ECO:0000256" key="2">
    <source>
        <dbReference type="SAM" id="SignalP"/>
    </source>
</evidence>
<keyword evidence="1" id="KW-1133">Transmembrane helix</keyword>